<protein>
    <submittedName>
        <fullName evidence="2">Outer membrane lipoprotein carrier protein LolA</fullName>
    </submittedName>
</protein>
<sequence length="245" mass="26021">MKKQLINLVALLAIPAFTFAQTANDILDKNIAAIGGADKIDAIKTVQYDQNMSIMGMDMTGKSSVVVGQSARTDISAMGQQITNVVDGDKGWSINPMAGGSGAQALPEDQVKQQKGNAYVIGTELATAKSKKYPVELVGKEKLNDKDVFNLKVTRPEGVINYFVDAATYQLAGAKATVSMQGQSGEISTRYANYKDTQGLQLPSTVEISSPAMPGPITLTVSNVVFNGKIDPAIFEMPKQGAAKQ</sequence>
<feature type="signal peptide" evidence="1">
    <location>
        <begin position="1"/>
        <end position="20"/>
    </location>
</feature>
<evidence type="ECO:0000313" key="3">
    <source>
        <dbReference type="Proteomes" id="UP001597469"/>
    </source>
</evidence>
<keyword evidence="1" id="KW-0732">Signal</keyword>
<dbReference type="Gene3D" id="2.50.20.10">
    <property type="entry name" value="Lipoprotein localisation LolA/LolB/LppX"/>
    <property type="match status" value="1"/>
</dbReference>
<gene>
    <name evidence="2" type="ORF">ACFSUS_26325</name>
</gene>
<proteinExistence type="predicted"/>
<dbReference type="Proteomes" id="UP001597469">
    <property type="component" value="Unassembled WGS sequence"/>
</dbReference>
<comment type="caution">
    <text evidence="2">The sequence shown here is derived from an EMBL/GenBank/DDBJ whole genome shotgun (WGS) entry which is preliminary data.</text>
</comment>
<accession>A0ABW5MBX2</accession>
<keyword evidence="2" id="KW-0449">Lipoprotein</keyword>
<reference evidence="3" key="1">
    <citation type="journal article" date="2019" name="Int. J. Syst. Evol. Microbiol.">
        <title>The Global Catalogue of Microorganisms (GCM) 10K type strain sequencing project: providing services to taxonomists for standard genome sequencing and annotation.</title>
        <authorList>
            <consortium name="The Broad Institute Genomics Platform"/>
            <consortium name="The Broad Institute Genome Sequencing Center for Infectious Disease"/>
            <person name="Wu L."/>
            <person name="Ma J."/>
        </authorList>
    </citation>
    <scope>NUCLEOTIDE SEQUENCE [LARGE SCALE GENOMIC DNA]</scope>
    <source>
        <strain evidence="3">KCTC 42805</strain>
    </source>
</reference>
<keyword evidence="3" id="KW-1185">Reference proteome</keyword>
<dbReference type="EMBL" id="JBHULN010000025">
    <property type="protein sequence ID" value="MFD2574179.1"/>
    <property type="molecule type" value="Genomic_DNA"/>
</dbReference>
<feature type="chain" id="PRO_5045812196" evidence="1">
    <location>
        <begin position="21"/>
        <end position="245"/>
    </location>
</feature>
<evidence type="ECO:0000256" key="1">
    <source>
        <dbReference type="SAM" id="SignalP"/>
    </source>
</evidence>
<dbReference type="RefSeq" id="WP_381527603.1">
    <property type="nucleotide sequence ID" value="NZ_JBHULN010000025.1"/>
</dbReference>
<organism evidence="2 3">
    <name type="scientific">Spirosoma soli</name>
    <dbReference type="NCBI Taxonomy" id="1770529"/>
    <lineage>
        <taxon>Bacteria</taxon>
        <taxon>Pseudomonadati</taxon>
        <taxon>Bacteroidota</taxon>
        <taxon>Cytophagia</taxon>
        <taxon>Cytophagales</taxon>
        <taxon>Cytophagaceae</taxon>
        <taxon>Spirosoma</taxon>
    </lineage>
</organism>
<name>A0ABW5MBX2_9BACT</name>
<evidence type="ECO:0000313" key="2">
    <source>
        <dbReference type="EMBL" id="MFD2574179.1"/>
    </source>
</evidence>